<comment type="caution">
    <text evidence="2">The sequence shown here is derived from an EMBL/GenBank/DDBJ whole genome shotgun (WGS) entry which is preliminary data.</text>
</comment>
<evidence type="ECO:0000256" key="1">
    <source>
        <dbReference type="SAM" id="MobiDB-lite"/>
    </source>
</evidence>
<dbReference type="RefSeq" id="WP_142859113.1">
    <property type="nucleotide sequence ID" value="NZ_SGOE01000008.1"/>
</dbReference>
<evidence type="ECO:0000313" key="3">
    <source>
        <dbReference type="Proteomes" id="UP000317023"/>
    </source>
</evidence>
<name>A0A546XRX0_AGRTU</name>
<reference evidence="2 3" key="1">
    <citation type="journal article" date="2019" name="Appl. Microbiol. Biotechnol.">
        <title>Differential efficiency of wild type rhizogenic strains for rol gene transformation of plants.</title>
        <authorList>
            <person name="Desmet S."/>
            <person name="De Keyser E."/>
            <person name="Van Vaerenbergh J."/>
            <person name="Baeyen S."/>
            <person name="Van Huylenbroeck J."/>
            <person name="Geelen D."/>
            <person name="Dhooghe E."/>
        </authorList>
    </citation>
    <scope>NUCLEOTIDE SEQUENCE [LARGE SCALE GENOMIC DNA]</scope>
    <source>
        <strain evidence="2 3">MAFF210266</strain>
    </source>
</reference>
<dbReference type="EMBL" id="SGOE01000008">
    <property type="protein sequence ID" value="TRB03467.1"/>
    <property type="molecule type" value="Genomic_DNA"/>
</dbReference>
<dbReference type="Proteomes" id="UP000317023">
    <property type="component" value="Unassembled WGS sequence"/>
</dbReference>
<accession>A0A546XRX0</accession>
<gene>
    <name evidence="2" type="ORF">EXN61_21635</name>
</gene>
<organism evidence="2 3">
    <name type="scientific">Agrobacterium tumefaciens</name>
    <dbReference type="NCBI Taxonomy" id="358"/>
    <lineage>
        <taxon>Bacteria</taxon>
        <taxon>Pseudomonadati</taxon>
        <taxon>Pseudomonadota</taxon>
        <taxon>Alphaproteobacteria</taxon>
        <taxon>Hyphomicrobiales</taxon>
        <taxon>Rhizobiaceae</taxon>
        <taxon>Rhizobium/Agrobacterium group</taxon>
        <taxon>Agrobacterium</taxon>
        <taxon>Agrobacterium tumefaciens complex</taxon>
    </lineage>
</organism>
<sequence length="96" mass="10425">MTKEREIAYEPHPVSPERKAELRKAGYKIIDARFDPDAKPAPTSGEAPAGIGTDSGDQFSDQQLRGAIETATGKAPHHKLGRDKLIEQFNALNQAA</sequence>
<protein>
    <submittedName>
        <fullName evidence="2">Uncharacterized protein</fullName>
    </submittedName>
</protein>
<evidence type="ECO:0000313" key="2">
    <source>
        <dbReference type="EMBL" id="TRB03467.1"/>
    </source>
</evidence>
<proteinExistence type="predicted"/>
<feature type="region of interest" description="Disordered" evidence="1">
    <location>
        <begin position="33"/>
        <end position="60"/>
    </location>
</feature>
<dbReference type="AlphaFoldDB" id="A0A546XRX0"/>